<dbReference type="GO" id="GO:0009297">
    <property type="term" value="P:pilus assembly"/>
    <property type="evidence" value="ECO:0007669"/>
    <property type="project" value="InterPro"/>
</dbReference>
<dbReference type="PRINTS" id="PR00811">
    <property type="entry name" value="BCTERIALGSPD"/>
</dbReference>
<dbReference type="GO" id="GO:0030420">
    <property type="term" value="P:establishment of competence for transformation"/>
    <property type="evidence" value="ECO:0007669"/>
    <property type="project" value="UniProtKB-KW"/>
</dbReference>
<keyword evidence="5" id="KW-0178">Competence</keyword>
<evidence type="ECO:0000313" key="12">
    <source>
        <dbReference type="Proteomes" id="UP000242869"/>
    </source>
</evidence>
<dbReference type="InterPro" id="IPR004846">
    <property type="entry name" value="T2SS/T3SS_dom"/>
</dbReference>
<evidence type="ECO:0000259" key="10">
    <source>
        <dbReference type="Pfam" id="PF07655"/>
    </source>
</evidence>
<evidence type="ECO:0000259" key="9">
    <source>
        <dbReference type="Pfam" id="PF00263"/>
    </source>
</evidence>
<dbReference type="GO" id="GO:0019867">
    <property type="term" value="C:outer membrane"/>
    <property type="evidence" value="ECO:0007669"/>
    <property type="project" value="InterPro"/>
</dbReference>
<evidence type="ECO:0000256" key="3">
    <source>
        <dbReference type="ARBA" id="ARBA00022729"/>
    </source>
</evidence>
<dbReference type="GO" id="GO:0015627">
    <property type="term" value="C:type II protein secretion system complex"/>
    <property type="evidence" value="ECO:0007669"/>
    <property type="project" value="TreeGrafter"/>
</dbReference>
<organism evidence="11 12">
    <name type="scientific">Formivibrio citricus</name>
    <dbReference type="NCBI Taxonomy" id="83765"/>
    <lineage>
        <taxon>Bacteria</taxon>
        <taxon>Pseudomonadati</taxon>
        <taxon>Pseudomonadota</taxon>
        <taxon>Betaproteobacteria</taxon>
        <taxon>Neisseriales</taxon>
        <taxon>Chitinibacteraceae</taxon>
        <taxon>Formivibrio</taxon>
    </lineage>
</organism>
<keyword evidence="3 8" id="KW-0732">Signal</keyword>
<comment type="subcellular location">
    <subcellularLocation>
        <location evidence="1">Membrane</location>
    </subcellularLocation>
</comment>
<accession>A0A1I5DD33</accession>
<proteinExistence type="predicted"/>
<sequence length="634" mass="68528">MPKSIFRRLFLASMAMILAACGAAPGLPQTAGRHTAPASPAPVGIPKPVSVAPSLPKPKSVPRTETYSVVVSKLDVHSLLFALARDARVDLDIHPGLTGEVTLNAINQTLPQILERIGGQIDMRWRMENGTLTVMPDTPYLKTYRIDYFNLARNVKSTVSIANSVDSTGGSPTGAGYTGGGNTNSSSTVIDSETQNQFWKKLETNLKEMLGIPPDNRQPALQPPLYAMGATARQAGQIARPAMSAGDINAALAIADRLTRIEKNAALAEKAATQIAALQARVDKTAHPEPAPGKPETANQVILHPETGTLTVRASHKDQQKVAEYLASVQSAALRQVLIEATVVEVTLGDQYQAGVDWSLLTDSRNWSLRQQLTSTRFNAASPVNIVGYAGGMFTATMTFLEQFGRTRVLSSPKVIALNNQTAVMKVVDQQVYFSLRIEEDKNENGVITNRTYTSEIRTVPVGLVMQVTPQIAESGVVTLSVRPTITKISSYVEDPAVAMLAATNNLNVKSLIPNLQVREFDSTLKVPSGQVAVLGGLIQDSQLNERNGVPGLSRLPVLGDLFSYRDDSVRKTELVIFLKPVAIRESGLDGQLAHLRQFAADRDFFERGEEHELSAFRSGNLPAENASIPVRLE</sequence>
<evidence type="ECO:0000256" key="1">
    <source>
        <dbReference type="ARBA" id="ARBA00004370"/>
    </source>
</evidence>
<dbReference type="InterPro" id="IPR011514">
    <property type="entry name" value="Secretin_N_2"/>
</dbReference>
<reference evidence="12" key="1">
    <citation type="submission" date="2016-10" db="EMBL/GenBank/DDBJ databases">
        <authorList>
            <person name="Varghese N."/>
            <person name="Submissions S."/>
        </authorList>
    </citation>
    <scope>NUCLEOTIDE SEQUENCE [LARGE SCALE GENOMIC DNA]</scope>
    <source>
        <strain evidence="12">DSM 6150</strain>
    </source>
</reference>
<dbReference type="InterPro" id="IPR001775">
    <property type="entry name" value="GspD/PilQ"/>
</dbReference>
<dbReference type="EMBL" id="FOVE01000024">
    <property type="protein sequence ID" value="SFN97037.1"/>
    <property type="molecule type" value="Genomic_DNA"/>
</dbReference>
<evidence type="ECO:0000256" key="8">
    <source>
        <dbReference type="SAM" id="SignalP"/>
    </source>
</evidence>
<evidence type="ECO:0000256" key="4">
    <source>
        <dbReference type="ARBA" id="ARBA00023136"/>
    </source>
</evidence>
<dbReference type="Pfam" id="PF07655">
    <property type="entry name" value="Secretin_N_2"/>
    <property type="match status" value="1"/>
</dbReference>
<feature type="chain" id="PRO_5017401472" description="Type IV pilus biogenesis and competence protein PilQ" evidence="8">
    <location>
        <begin position="20"/>
        <end position="634"/>
    </location>
</feature>
<dbReference type="RefSeq" id="WP_091197633.1">
    <property type="nucleotide sequence ID" value="NZ_FOVE01000024.1"/>
</dbReference>
<dbReference type="Proteomes" id="UP000242869">
    <property type="component" value="Unassembled WGS sequence"/>
</dbReference>
<dbReference type="PANTHER" id="PTHR30332:SF24">
    <property type="entry name" value="SECRETIN GSPD-RELATED"/>
    <property type="match status" value="1"/>
</dbReference>
<dbReference type="AlphaFoldDB" id="A0A1I5DD33"/>
<evidence type="ECO:0000256" key="2">
    <source>
        <dbReference type="ARBA" id="ARBA00014124"/>
    </source>
</evidence>
<evidence type="ECO:0000256" key="5">
    <source>
        <dbReference type="ARBA" id="ARBA00023287"/>
    </source>
</evidence>
<name>A0A1I5DD33_9NEIS</name>
<dbReference type="Pfam" id="PF00263">
    <property type="entry name" value="Secretin"/>
    <property type="match status" value="1"/>
</dbReference>
<feature type="domain" description="Secretin N-terminal" evidence="10">
    <location>
        <begin position="142"/>
        <end position="223"/>
    </location>
</feature>
<keyword evidence="4" id="KW-0472">Membrane</keyword>
<dbReference type="PANTHER" id="PTHR30332">
    <property type="entry name" value="PROBABLE GENERAL SECRETION PATHWAY PROTEIN D"/>
    <property type="match status" value="1"/>
</dbReference>
<dbReference type="PROSITE" id="PS00875">
    <property type="entry name" value="T2SP_D"/>
    <property type="match status" value="1"/>
</dbReference>
<dbReference type="InterPro" id="IPR004845">
    <property type="entry name" value="T2SS_GspD_CS"/>
</dbReference>
<dbReference type="PROSITE" id="PS51318">
    <property type="entry name" value="TAT"/>
    <property type="match status" value="1"/>
</dbReference>
<dbReference type="InterPro" id="IPR006311">
    <property type="entry name" value="TAT_signal"/>
</dbReference>
<evidence type="ECO:0000256" key="6">
    <source>
        <dbReference type="ARBA" id="ARBA00024678"/>
    </source>
</evidence>
<evidence type="ECO:0000256" key="7">
    <source>
        <dbReference type="ARBA" id="ARBA00025897"/>
    </source>
</evidence>
<protein>
    <recommendedName>
        <fullName evidence="2">Type IV pilus biogenesis and competence protein PilQ</fullName>
    </recommendedName>
</protein>
<comment type="subunit">
    <text evidence="7">Homododecamer. Tetramer of trimer.</text>
</comment>
<feature type="domain" description="Type II/III secretion system secretin-like" evidence="9">
    <location>
        <begin position="401"/>
        <end position="582"/>
    </location>
</feature>
<dbReference type="GO" id="GO:0009306">
    <property type="term" value="P:protein secretion"/>
    <property type="evidence" value="ECO:0007669"/>
    <property type="project" value="InterPro"/>
</dbReference>
<keyword evidence="12" id="KW-1185">Reference proteome</keyword>
<gene>
    <name evidence="11" type="ORF">SAMN05660284_02628</name>
</gene>
<evidence type="ECO:0000313" key="11">
    <source>
        <dbReference type="EMBL" id="SFN97037.1"/>
    </source>
</evidence>
<dbReference type="OrthoDB" id="9779724at2"/>
<comment type="function">
    <text evidence="6">Required for type IV pilus biogenesis and competence. Could function as a pore for exit of the pilus but also as a channel for entry of heme and antimicrobial agents and uptake of transforming DNA.</text>
</comment>
<dbReference type="STRING" id="83765.SAMN05660284_02628"/>
<dbReference type="Gene3D" id="3.55.50.30">
    <property type="match status" value="1"/>
</dbReference>
<dbReference type="PROSITE" id="PS51257">
    <property type="entry name" value="PROKAR_LIPOPROTEIN"/>
    <property type="match status" value="1"/>
</dbReference>
<dbReference type="InterPro" id="IPR050810">
    <property type="entry name" value="Bact_Secretion_Sys_Channel"/>
</dbReference>
<feature type="signal peptide" evidence="8">
    <location>
        <begin position="1"/>
        <end position="19"/>
    </location>
</feature>